<reference evidence="2 3" key="1">
    <citation type="submission" date="2018-11" db="EMBL/GenBank/DDBJ databases">
        <authorList>
            <consortium name="Pathogen Informatics"/>
        </authorList>
    </citation>
    <scope>NUCLEOTIDE SEQUENCE [LARGE SCALE GENOMIC DNA]</scope>
</reference>
<dbReference type="Proteomes" id="UP000050761">
    <property type="component" value="Unassembled WGS sequence"/>
</dbReference>
<feature type="region of interest" description="Disordered" evidence="1">
    <location>
        <begin position="53"/>
        <end position="72"/>
    </location>
</feature>
<reference evidence="4" key="2">
    <citation type="submission" date="2019-09" db="UniProtKB">
        <authorList>
            <consortium name="WormBaseParasite"/>
        </authorList>
    </citation>
    <scope>IDENTIFICATION</scope>
</reference>
<feature type="compositionally biased region" description="Basic and acidic residues" evidence="1">
    <location>
        <begin position="59"/>
        <end position="72"/>
    </location>
</feature>
<evidence type="ECO:0000313" key="2">
    <source>
        <dbReference type="EMBL" id="VDP03968.1"/>
    </source>
</evidence>
<keyword evidence="3" id="KW-1185">Reference proteome</keyword>
<dbReference type="EMBL" id="UZAH01029049">
    <property type="protein sequence ID" value="VDP03968.1"/>
    <property type="molecule type" value="Genomic_DNA"/>
</dbReference>
<dbReference type="AlphaFoldDB" id="A0A183G348"/>
<proteinExistence type="predicted"/>
<organism evidence="3 4">
    <name type="scientific">Heligmosomoides polygyrus</name>
    <name type="common">Parasitic roundworm</name>
    <dbReference type="NCBI Taxonomy" id="6339"/>
    <lineage>
        <taxon>Eukaryota</taxon>
        <taxon>Metazoa</taxon>
        <taxon>Ecdysozoa</taxon>
        <taxon>Nematoda</taxon>
        <taxon>Chromadorea</taxon>
        <taxon>Rhabditida</taxon>
        <taxon>Rhabditina</taxon>
        <taxon>Rhabditomorpha</taxon>
        <taxon>Strongyloidea</taxon>
        <taxon>Heligmosomidae</taxon>
        <taxon>Heligmosomoides</taxon>
    </lineage>
</organism>
<protein>
    <submittedName>
        <fullName evidence="4">Calponin-homology (CH) domain-containing protein</fullName>
    </submittedName>
</protein>
<name>A0A183G348_HELPZ</name>
<dbReference type="WBParaSite" id="HPBE_0001579901-mRNA-1">
    <property type="protein sequence ID" value="HPBE_0001579901-mRNA-1"/>
    <property type="gene ID" value="HPBE_0001579901"/>
</dbReference>
<evidence type="ECO:0000313" key="3">
    <source>
        <dbReference type="Proteomes" id="UP000050761"/>
    </source>
</evidence>
<evidence type="ECO:0000256" key="1">
    <source>
        <dbReference type="SAM" id="MobiDB-lite"/>
    </source>
</evidence>
<accession>A0A3P8B311</accession>
<gene>
    <name evidence="2" type="ORF">HPBE_LOCUS15798</name>
</gene>
<sequence>MHVVELIAKNPAVSTIDVPKVTMLLVICELLRKPSKGKLVQLRTKKKAFGLANSAGPRRGAEFDPWERMGQM</sequence>
<accession>A0A183G348</accession>
<evidence type="ECO:0000313" key="4">
    <source>
        <dbReference type="WBParaSite" id="HPBE_0001579901-mRNA-1"/>
    </source>
</evidence>